<feature type="transmembrane region" description="Helical" evidence="2">
    <location>
        <begin position="52"/>
        <end position="71"/>
    </location>
</feature>
<dbReference type="Proteomes" id="UP000666240">
    <property type="component" value="Unassembled WGS sequence"/>
</dbReference>
<proteinExistence type="predicted"/>
<keyword evidence="2" id="KW-0472">Membrane</keyword>
<accession>A0A8J7QWA9</accession>
<gene>
    <name evidence="3" type="ORF">J5Y06_03515</name>
</gene>
<evidence type="ECO:0000256" key="2">
    <source>
        <dbReference type="SAM" id="Phobius"/>
    </source>
</evidence>
<evidence type="ECO:0000256" key="1">
    <source>
        <dbReference type="SAM" id="MobiDB-lite"/>
    </source>
</evidence>
<feature type="transmembrane region" description="Helical" evidence="2">
    <location>
        <begin position="244"/>
        <end position="262"/>
    </location>
</feature>
<comment type="caution">
    <text evidence="3">The sequence shown here is derived from an EMBL/GenBank/DDBJ whole genome shotgun (WGS) entry which is preliminary data.</text>
</comment>
<evidence type="ECO:0000313" key="3">
    <source>
        <dbReference type="EMBL" id="MBP0437723.1"/>
    </source>
</evidence>
<keyword evidence="2" id="KW-1133">Transmembrane helix</keyword>
<organism evidence="3 4">
    <name type="scientific">Tianweitania sediminis</name>
    <dbReference type="NCBI Taxonomy" id="1502156"/>
    <lineage>
        <taxon>Bacteria</taxon>
        <taxon>Pseudomonadati</taxon>
        <taxon>Pseudomonadota</taxon>
        <taxon>Alphaproteobacteria</taxon>
        <taxon>Hyphomicrobiales</taxon>
        <taxon>Phyllobacteriaceae</taxon>
        <taxon>Tianweitania</taxon>
    </lineage>
</organism>
<dbReference type="AlphaFoldDB" id="A0A8J7QWA9"/>
<keyword evidence="4" id="KW-1185">Reference proteome</keyword>
<feature type="transmembrane region" description="Helical" evidence="2">
    <location>
        <begin position="203"/>
        <end position="223"/>
    </location>
</feature>
<feature type="transmembrane region" description="Helical" evidence="2">
    <location>
        <begin position="297"/>
        <end position="323"/>
    </location>
</feature>
<feature type="transmembrane region" description="Helical" evidence="2">
    <location>
        <begin position="141"/>
        <end position="161"/>
    </location>
</feature>
<feature type="transmembrane region" description="Helical" evidence="2">
    <location>
        <begin position="115"/>
        <end position="135"/>
    </location>
</feature>
<protein>
    <submittedName>
        <fullName evidence="3">NnrS family protein</fullName>
    </submittedName>
</protein>
<dbReference type="EMBL" id="JAGIYY010000001">
    <property type="protein sequence ID" value="MBP0437723.1"/>
    <property type="molecule type" value="Genomic_DNA"/>
</dbReference>
<feature type="transmembrane region" description="Helical" evidence="2">
    <location>
        <begin position="173"/>
        <end position="191"/>
    </location>
</feature>
<sequence length="422" mass="44686">MNRPSSSPHSFASPATDRSVPRARRKAGDTGIDGRGRVLGGPAILSYGFRPFFLLGGLYAAVAVPFWIWAHASGYPLHGPFPGTLWHAHEMLFGFLSAVIAGFVLTAVPNWTGRLPLSGTRLAVLVLLWLVGRIACATVAAPWAALALDMLFPVTLALAIWREVLVGRNRRNIPVAALLTLLAVAGGLHHMEAGGLIEPGLAVRLAIGVTTILMTLIGGRIIPSFTRNGLVKKGSNALPAAFGLPDKLALFTTVLGLLAWIIVPEAAWAAALLVAAGILLIARLLRWKGWLARREPILAVLHVGYLWLSVGVAMLGLAILLPSAVPADAAIHTLTAGAVGTMTLSVMSRASLGHTGRLIASDRITTAIYAAVSLGALLRILAPIIPEAYQALIIAGGSLWALAFLLFVMRYARILWRPRQGP</sequence>
<feature type="transmembrane region" description="Helical" evidence="2">
    <location>
        <begin position="329"/>
        <end position="352"/>
    </location>
</feature>
<name>A0A8J7QWA9_9HYPH</name>
<feature type="compositionally biased region" description="Low complexity" evidence="1">
    <location>
        <begin position="1"/>
        <end position="15"/>
    </location>
</feature>
<reference evidence="3" key="1">
    <citation type="submission" date="2021-03" db="EMBL/GenBank/DDBJ databases">
        <title>Genome sequencing and assembly of Tianweitania sediminis.</title>
        <authorList>
            <person name="Chhetri G."/>
        </authorList>
    </citation>
    <scope>NUCLEOTIDE SEQUENCE</scope>
    <source>
        <strain evidence="3">Z8</strain>
    </source>
</reference>
<keyword evidence="2" id="KW-0812">Transmembrane</keyword>
<feature type="transmembrane region" description="Helical" evidence="2">
    <location>
        <begin position="388"/>
        <end position="409"/>
    </location>
</feature>
<feature type="transmembrane region" description="Helical" evidence="2">
    <location>
        <begin position="268"/>
        <end position="285"/>
    </location>
</feature>
<feature type="transmembrane region" description="Helical" evidence="2">
    <location>
        <begin position="364"/>
        <end position="382"/>
    </location>
</feature>
<feature type="region of interest" description="Disordered" evidence="1">
    <location>
        <begin position="1"/>
        <end position="33"/>
    </location>
</feature>
<feature type="transmembrane region" description="Helical" evidence="2">
    <location>
        <begin position="91"/>
        <end position="108"/>
    </location>
</feature>
<evidence type="ECO:0000313" key="4">
    <source>
        <dbReference type="Proteomes" id="UP000666240"/>
    </source>
</evidence>
<dbReference type="InterPro" id="IPR010266">
    <property type="entry name" value="NnrS"/>
</dbReference>
<dbReference type="Pfam" id="PF05940">
    <property type="entry name" value="NnrS"/>
    <property type="match status" value="1"/>
</dbReference>
<dbReference type="RefSeq" id="WP_209333708.1">
    <property type="nucleotide sequence ID" value="NZ_JAGIYY010000001.1"/>
</dbReference>